<organism evidence="2 3">
    <name type="scientific">Aspergillus ellipticus CBS 707.79</name>
    <dbReference type="NCBI Taxonomy" id="1448320"/>
    <lineage>
        <taxon>Eukaryota</taxon>
        <taxon>Fungi</taxon>
        <taxon>Dikarya</taxon>
        <taxon>Ascomycota</taxon>
        <taxon>Pezizomycotina</taxon>
        <taxon>Eurotiomycetes</taxon>
        <taxon>Eurotiomycetidae</taxon>
        <taxon>Eurotiales</taxon>
        <taxon>Aspergillaceae</taxon>
        <taxon>Aspergillus</taxon>
        <taxon>Aspergillus subgen. Circumdati</taxon>
    </lineage>
</organism>
<dbReference type="AlphaFoldDB" id="A0A319DSE5"/>
<sequence>MLCASCACLLLGLTFDKACGSGSRGAATARRSLPWTARSLPGSLPCKDFPGAHGWRDGGGKYDFAKKKSKVVGLSRSCHPMLRRRLIGIGMGIEAAVIWNSHSRLKRARYRGGDKACHRNLSNGVTKGYYYRMGGEG</sequence>
<name>A0A319DSE5_9EURO</name>
<evidence type="ECO:0000313" key="3">
    <source>
        <dbReference type="Proteomes" id="UP000247810"/>
    </source>
</evidence>
<dbReference type="EMBL" id="KZ825803">
    <property type="protein sequence ID" value="PYH99344.1"/>
    <property type="molecule type" value="Genomic_DNA"/>
</dbReference>
<evidence type="ECO:0000256" key="1">
    <source>
        <dbReference type="SAM" id="SignalP"/>
    </source>
</evidence>
<keyword evidence="1" id="KW-0732">Signal</keyword>
<gene>
    <name evidence="2" type="ORF">BO71DRAFT_222852</name>
</gene>
<evidence type="ECO:0000313" key="2">
    <source>
        <dbReference type="EMBL" id="PYH99344.1"/>
    </source>
</evidence>
<proteinExistence type="predicted"/>
<feature type="signal peptide" evidence="1">
    <location>
        <begin position="1"/>
        <end position="20"/>
    </location>
</feature>
<evidence type="ECO:0008006" key="4">
    <source>
        <dbReference type="Google" id="ProtNLM"/>
    </source>
</evidence>
<keyword evidence="3" id="KW-1185">Reference proteome</keyword>
<reference evidence="2 3" key="1">
    <citation type="submission" date="2018-02" db="EMBL/GenBank/DDBJ databases">
        <title>The genomes of Aspergillus section Nigri reveals drivers in fungal speciation.</title>
        <authorList>
            <consortium name="DOE Joint Genome Institute"/>
            <person name="Vesth T.C."/>
            <person name="Nybo J."/>
            <person name="Theobald S."/>
            <person name="Brandl J."/>
            <person name="Frisvad J.C."/>
            <person name="Nielsen K.F."/>
            <person name="Lyhne E.K."/>
            <person name="Kogle M.E."/>
            <person name="Kuo A."/>
            <person name="Riley R."/>
            <person name="Clum A."/>
            <person name="Nolan M."/>
            <person name="Lipzen A."/>
            <person name="Salamov A."/>
            <person name="Henrissat B."/>
            <person name="Wiebenga A."/>
            <person name="De vries R.P."/>
            <person name="Grigoriev I.V."/>
            <person name="Mortensen U.H."/>
            <person name="Andersen M.R."/>
            <person name="Baker S.E."/>
        </authorList>
    </citation>
    <scope>NUCLEOTIDE SEQUENCE [LARGE SCALE GENOMIC DNA]</scope>
    <source>
        <strain evidence="2 3">CBS 707.79</strain>
    </source>
</reference>
<dbReference type="Proteomes" id="UP000247810">
    <property type="component" value="Unassembled WGS sequence"/>
</dbReference>
<accession>A0A319DSE5</accession>
<feature type="chain" id="PRO_5016301189" description="Secreted protein" evidence="1">
    <location>
        <begin position="21"/>
        <end position="137"/>
    </location>
</feature>
<protein>
    <recommendedName>
        <fullName evidence="4">Secreted protein</fullName>
    </recommendedName>
</protein>
<dbReference type="VEuPathDB" id="FungiDB:BO71DRAFT_222852"/>